<reference evidence="5" key="1">
    <citation type="submission" date="2022-03" db="EMBL/GenBank/DDBJ databases">
        <authorList>
            <person name="Sayadi A."/>
        </authorList>
    </citation>
    <scope>NUCLEOTIDE SEQUENCE</scope>
</reference>
<feature type="signal peptide" evidence="4">
    <location>
        <begin position="1"/>
        <end position="26"/>
    </location>
</feature>
<dbReference type="FunFam" id="3.15.10.30:FF:000001">
    <property type="entry name" value="Takeout-like protein 1"/>
    <property type="match status" value="1"/>
</dbReference>
<dbReference type="Proteomes" id="UP001152888">
    <property type="component" value="Unassembled WGS sequence"/>
</dbReference>
<accession>A0A9P0JUR5</accession>
<comment type="caution">
    <text evidence="5">The sequence shown here is derived from an EMBL/GenBank/DDBJ whole genome shotgun (WGS) entry which is preliminary data.</text>
</comment>
<dbReference type="GO" id="GO:0007623">
    <property type="term" value="P:circadian rhythm"/>
    <property type="evidence" value="ECO:0007669"/>
    <property type="project" value="UniProtKB-ARBA"/>
</dbReference>
<sequence length="253" mass="28878">MVTQTYSSMCKVFIVVLFVLFGQALSKPRPSYIKACKVNSPDFDECALQNGRGALPYIVKGDRKYNIPKLNPLKLPVVNVDAGKDLNIKLTNIAAKGLEKVELDRVKIDTVKREVYLDMHMPRVELIGQYDINGKILILPIQGKGPCNITGVEPKFQYHFKYVLDKVNDEEYMKLTDDDNLDFQLKRAYFNLENLFDGNKQLGDNMNQFLNENWQEVVKEIGGAISQTIRAVARAISSGYFKKVPYRELLIFD</sequence>
<keyword evidence="6" id="KW-1185">Reference proteome</keyword>
<gene>
    <name evidence="5" type="ORF">ACAOBT_LOCUS3959</name>
</gene>
<dbReference type="AlphaFoldDB" id="A0A9P0JUR5"/>
<dbReference type="SMART" id="SM00700">
    <property type="entry name" value="JHBP"/>
    <property type="match status" value="1"/>
</dbReference>
<dbReference type="PANTHER" id="PTHR11008:SF32">
    <property type="entry name" value="CIRCADIAN CLOCK-CONTROLLED PROTEIN DAYWAKE-RELATED"/>
    <property type="match status" value="1"/>
</dbReference>
<evidence type="ECO:0000256" key="2">
    <source>
        <dbReference type="ARBA" id="ARBA00023108"/>
    </source>
</evidence>
<evidence type="ECO:0000256" key="3">
    <source>
        <dbReference type="ARBA" id="ARBA00060902"/>
    </source>
</evidence>
<feature type="chain" id="PRO_5040431595" evidence="4">
    <location>
        <begin position="27"/>
        <end position="253"/>
    </location>
</feature>
<evidence type="ECO:0000256" key="4">
    <source>
        <dbReference type="SAM" id="SignalP"/>
    </source>
</evidence>
<dbReference type="GO" id="GO:0005615">
    <property type="term" value="C:extracellular space"/>
    <property type="evidence" value="ECO:0007669"/>
    <property type="project" value="TreeGrafter"/>
</dbReference>
<dbReference type="Pfam" id="PF06585">
    <property type="entry name" value="JHBP"/>
    <property type="match status" value="1"/>
</dbReference>
<organism evidence="5 6">
    <name type="scientific">Acanthoscelides obtectus</name>
    <name type="common">Bean weevil</name>
    <name type="synonym">Bruchus obtectus</name>
    <dbReference type="NCBI Taxonomy" id="200917"/>
    <lineage>
        <taxon>Eukaryota</taxon>
        <taxon>Metazoa</taxon>
        <taxon>Ecdysozoa</taxon>
        <taxon>Arthropoda</taxon>
        <taxon>Hexapoda</taxon>
        <taxon>Insecta</taxon>
        <taxon>Pterygota</taxon>
        <taxon>Neoptera</taxon>
        <taxon>Endopterygota</taxon>
        <taxon>Coleoptera</taxon>
        <taxon>Polyphaga</taxon>
        <taxon>Cucujiformia</taxon>
        <taxon>Chrysomeloidea</taxon>
        <taxon>Chrysomelidae</taxon>
        <taxon>Bruchinae</taxon>
        <taxon>Bruchini</taxon>
        <taxon>Acanthoscelides</taxon>
    </lineage>
</organism>
<evidence type="ECO:0000256" key="1">
    <source>
        <dbReference type="ARBA" id="ARBA00022729"/>
    </source>
</evidence>
<keyword evidence="2" id="KW-0090">Biological rhythms</keyword>
<keyword evidence="1 4" id="KW-0732">Signal</keyword>
<evidence type="ECO:0000313" key="5">
    <source>
        <dbReference type="EMBL" id="CAH1961064.1"/>
    </source>
</evidence>
<dbReference type="InterPro" id="IPR038606">
    <property type="entry name" value="To_sf"/>
</dbReference>
<dbReference type="InterPro" id="IPR010562">
    <property type="entry name" value="Haemolymph_juvenile_hormone-bd"/>
</dbReference>
<dbReference type="Gene3D" id="3.15.10.30">
    <property type="entry name" value="Haemolymph juvenile hormone binding protein"/>
    <property type="match status" value="1"/>
</dbReference>
<evidence type="ECO:0000313" key="6">
    <source>
        <dbReference type="Proteomes" id="UP001152888"/>
    </source>
</evidence>
<name>A0A9P0JUR5_ACAOB</name>
<proteinExistence type="inferred from homology"/>
<dbReference type="PANTHER" id="PTHR11008">
    <property type="entry name" value="PROTEIN TAKEOUT-LIKE PROTEIN"/>
    <property type="match status" value="1"/>
</dbReference>
<dbReference type="OrthoDB" id="8194225at2759"/>
<dbReference type="EMBL" id="CAKOFQ010006691">
    <property type="protein sequence ID" value="CAH1961064.1"/>
    <property type="molecule type" value="Genomic_DNA"/>
</dbReference>
<comment type="similarity">
    <text evidence="3">Belongs to the TO family.</text>
</comment>
<protein>
    <submittedName>
        <fullName evidence="5">Uncharacterized protein</fullName>
    </submittedName>
</protein>